<evidence type="ECO:0000313" key="2">
    <source>
        <dbReference type="EMBL" id="CAL1356219.1"/>
    </source>
</evidence>
<name>A0AAV2CJN7_9ROSI</name>
<dbReference type="EMBL" id="OZ034813">
    <property type="protein sequence ID" value="CAL1356219.1"/>
    <property type="molecule type" value="Genomic_DNA"/>
</dbReference>
<dbReference type="AlphaFoldDB" id="A0AAV2CJN7"/>
<protein>
    <submittedName>
        <fullName evidence="2">Uncharacterized protein</fullName>
    </submittedName>
</protein>
<proteinExistence type="predicted"/>
<gene>
    <name evidence="2" type="ORF">LTRI10_LOCUS3934</name>
</gene>
<evidence type="ECO:0000256" key="1">
    <source>
        <dbReference type="SAM" id="MobiDB-lite"/>
    </source>
</evidence>
<sequence>MEITACEIRAKIAAWKPYIAAANLKAQGTNFVKKQPRRNIEFPPSEHDHSAKSPRRSPRSRLVDRDHEVSPRTPRLRRSKRQRCKIAASMKKIVAAISALPDRKLLRSLMPINRRPFSPFKRANFGL</sequence>
<keyword evidence="3" id="KW-1185">Reference proteome</keyword>
<evidence type="ECO:0000313" key="3">
    <source>
        <dbReference type="Proteomes" id="UP001497516"/>
    </source>
</evidence>
<feature type="compositionally biased region" description="Basic and acidic residues" evidence="1">
    <location>
        <begin position="38"/>
        <end position="51"/>
    </location>
</feature>
<organism evidence="2 3">
    <name type="scientific">Linum trigynum</name>
    <dbReference type="NCBI Taxonomy" id="586398"/>
    <lineage>
        <taxon>Eukaryota</taxon>
        <taxon>Viridiplantae</taxon>
        <taxon>Streptophyta</taxon>
        <taxon>Embryophyta</taxon>
        <taxon>Tracheophyta</taxon>
        <taxon>Spermatophyta</taxon>
        <taxon>Magnoliopsida</taxon>
        <taxon>eudicotyledons</taxon>
        <taxon>Gunneridae</taxon>
        <taxon>Pentapetalae</taxon>
        <taxon>rosids</taxon>
        <taxon>fabids</taxon>
        <taxon>Malpighiales</taxon>
        <taxon>Linaceae</taxon>
        <taxon>Linum</taxon>
    </lineage>
</organism>
<feature type="region of interest" description="Disordered" evidence="1">
    <location>
        <begin position="28"/>
        <end position="84"/>
    </location>
</feature>
<feature type="compositionally biased region" description="Basic and acidic residues" evidence="1">
    <location>
        <begin position="61"/>
        <end position="70"/>
    </location>
</feature>
<reference evidence="2 3" key="1">
    <citation type="submission" date="2024-04" db="EMBL/GenBank/DDBJ databases">
        <authorList>
            <person name="Fracassetti M."/>
        </authorList>
    </citation>
    <scope>NUCLEOTIDE SEQUENCE [LARGE SCALE GENOMIC DNA]</scope>
</reference>
<feature type="compositionally biased region" description="Basic residues" evidence="1">
    <location>
        <begin position="74"/>
        <end position="84"/>
    </location>
</feature>
<accession>A0AAV2CJN7</accession>
<dbReference type="Proteomes" id="UP001497516">
    <property type="component" value="Chromosome 1"/>
</dbReference>